<gene>
    <name evidence="1" type="ORF">C4N22_00990</name>
</gene>
<accession>A0A329UJZ0</accession>
<sequence length="249" mass="28524">MKKKMSLEDELDVTRTSVAELTGWCITIALHELFGIGRERLNRVNNRQRMLAEQSMAVMMQPNERGMPSTEKARRMRAEALPESVPREFRVPALRAARNRREQQLKIVGDRAATMAWQLHARACMEVLGFGPDRLNRLYDEMRHNYDQMNTWGKEDGIDVAMERMRKCACDALKTDDIVVEDVEDSKELAAQRQHYHAQEVEFLKRAALAATGRKSCAKVLNVFDASAMDRKMAAVRDAAVGEAFRRRV</sequence>
<dbReference type="EMBL" id="PRLE01000001">
    <property type="protein sequence ID" value="RAW61294.1"/>
    <property type="molecule type" value="Genomic_DNA"/>
</dbReference>
<dbReference type="AlphaFoldDB" id="A0A329UJZ0"/>
<dbReference type="Proteomes" id="UP000250583">
    <property type="component" value="Unassembled WGS sequence"/>
</dbReference>
<dbReference type="OrthoDB" id="1860480at2"/>
<evidence type="ECO:0000313" key="2">
    <source>
        <dbReference type="Proteomes" id="UP000250583"/>
    </source>
</evidence>
<evidence type="ECO:0000313" key="1">
    <source>
        <dbReference type="EMBL" id="RAW61294.1"/>
    </source>
</evidence>
<proteinExistence type="predicted"/>
<name>A0A329UJZ0_9FIRM</name>
<organism evidence="1 2">
    <name type="scientific">Faecalibacterium prausnitzii</name>
    <dbReference type="NCBI Taxonomy" id="853"/>
    <lineage>
        <taxon>Bacteria</taxon>
        <taxon>Bacillati</taxon>
        <taxon>Bacillota</taxon>
        <taxon>Clostridia</taxon>
        <taxon>Eubacteriales</taxon>
        <taxon>Oscillospiraceae</taxon>
        <taxon>Faecalibacterium</taxon>
    </lineage>
</organism>
<reference evidence="1 2" key="1">
    <citation type="submission" date="2018-02" db="EMBL/GenBank/DDBJ databases">
        <title>Complete genome sequencing of Faecalibacterium prausnitzii strains isolated from the human gut.</title>
        <authorList>
            <person name="Fitzgerald B.C."/>
            <person name="Shkoporov A.N."/>
            <person name="Ross P.R."/>
            <person name="Hill C."/>
        </authorList>
    </citation>
    <scope>NUCLEOTIDE SEQUENCE [LARGE SCALE GENOMIC DNA]</scope>
    <source>
        <strain evidence="1 2">APC923/61-1</strain>
    </source>
</reference>
<comment type="caution">
    <text evidence="1">The sequence shown here is derived from an EMBL/GenBank/DDBJ whole genome shotgun (WGS) entry which is preliminary data.</text>
</comment>
<protein>
    <submittedName>
        <fullName evidence="1">Uncharacterized protein</fullName>
    </submittedName>
</protein>
<dbReference type="RefSeq" id="WP_112147653.1">
    <property type="nucleotide sequence ID" value="NZ_PRLE01000001.1"/>
</dbReference>